<name>A0ABN0C0I1_9LIST</name>
<keyword evidence="2" id="KW-1185">Reference proteome</keyword>
<comment type="caution">
    <text evidence="1">The sequence shown here is derived from an EMBL/GenBank/DDBJ whole genome shotgun (WGS) entry which is preliminary data.</text>
</comment>
<proteinExistence type="predicted"/>
<evidence type="ECO:0000313" key="1">
    <source>
        <dbReference type="EMBL" id="EFR88930.1"/>
    </source>
</evidence>
<reference evidence="1 2" key="1">
    <citation type="journal article" date="2010" name="Microbiol. Resour. Announc.">
        <title>Comparative genomics of the bacterial genus Listeria: Genome evolution is characterized by limited gene acquisition and limited gene loss.</title>
        <authorList>
            <person name="den Bakker H.C."/>
            <person name="Cummings C.A."/>
            <person name="Ferreira V."/>
            <person name="Vatta P."/>
            <person name="Orsi R.H."/>
            <person name="Degoricija L."/>
            <person name="Barker M."/>
            <person name="Petrauskene O."/>
            <person name="Furtado M.R."/>
            <person name="Wiedmann M."/>
        </authorList>
    </citation>
    <scope>NUCLEOTIDE SEQUENCE [LARGE SCALE GENOMIC DNA]</scope>
    <source>
        <strain evidence="1 2">FSL S4-120</strain>
    </source>
</reference>
<dbReference type="EMBL" id="ADXF01000262">
    <property type="protein sequence ID" value="EFR88930.1"/>
    <property type="molecule type" value="Genomic_DNA"/>
</dbReference>
<evidence type="ECO:0000313" key="2">
    <source>
        <dbReference type="Proteomes" id="UP000003412"/>
    </source>
</evidence>
<dbReference type="Gene3D" id="3.40.630.30">
    <property type="match status" value="1"/>
</dbReference>
<organism evidence="1 2">
    <name type="scientific">Listeria marthii FSL S4-120</name>
    <dbReference type="NCBI Taxonomy" id="702457"/>
    <lineage>
        <taxon>Bacteria</taxon>
        <taxon>Bacillati</taxon>
        <taxon>Bacillota</taxon>
        <taxon>Bacilli</taxon>
        <taxon>Bacillales</taxon>
        <taxon>Listeriaceae</taxon>
        <taxon>Listeria</taxon>
    </lineage>
</organism>
<gene>
    <name evidence="1" type="ORF">NT05LM_0449</name>
</gene>
<sequence>MKIKHYANNPKHLAELVDLINYCQNIEADLDIKMAEQADIFEIEDYYQKLIKLLVQLHCYHLTRKQLF</sequence>
<accession>A0ABN0C0I1</accession>
<dbReference type="Proteomes" id="UP000003412">
    <property type="component" value="Chromosome"/>
</dbReference>
<protein>
    <submittedName>
        <fullName evidence="1">Gnat family acetyltransferase</fullName>
    </submittedName>
</protein>